<evidence type="ECO:0000256" key="8">
    <source>
        <dbReference type="SAM" id="Phobius"/>
    </source>
</evidence>
<dbReference type="Pfam" id="PF16916">
    <property type="entry name" value="ZT_dimer"/>
    <property type="match status" value="1"/>
</dbReference>
<evidence type="ECO:0000256" key="6">
    <source>
        <dbReference type="ARBA" id="ARBA00023136"/>
    </source>
</evidence>
<keyword evidence="3 8" id="KW-0812">Transmembrane</keyword>
<dbReference type="VEuPathDB" id="FungiDB:yc1106_08061"/>
<feature type="transmembrane region" description="Helical" evidence="8">
    <location>
        <begin position="372"/>
        <end position="392"/>
    </location>
</feature>
<dbReference type="Gene3D" id="3.30.70.1350">
    <property type="entry name" value="Cation efflux protein, cytoplasmic domain"/>
    <property type="match status" value="1"/>
</dbReference>
<dbReference type="InterPro" id="IPR027469">
    <property type="entry name" value="Cation_efflux_TMD_sf"/>
</dbReference>
<sequence>MRDTNRITLIITMTERIASTKTVDTRYTGPVLQMPLERWMLRADKAEVQTVPGAASIVCTTNKQFHKAARLESERGFAEPQEAHGDICHAIGFLAGHGDLPKDRVMMRLKSRFHRVGQVANHIPEAMSPQSHASPDRPSPGQGTEQTIVPSNAGQVLSTEQQPTATDQRTDAIQEVSAAESVSSHDAKSNAVVSVDSDPLDLGRHRREDVTQKQMKADYPLAKPRHMKKFYTRQNALIDQFLQSGDEERLAALDQLENGPKVRFAVNASFVVNFCLFVIQMYAAISTGSLSLFATAADAFMDLVSSVVMLITSRMAARPSVYKYPVGRTRIETIGIIMFCCLMTTVAIQLIIESGRSLGAGHSESEELHIIPIAFVATAIFCKGSLCVYCFIYRRYPAVHVFFIDHRNDIIVNAFGLAMSIVGSRVVWYVDPIGAILIGVLILFSWAANAFDHVWLLVGKSAPKDFISKLIYLVVTHDNRIQKVDTCRAYHAGQKYYVEVDIVMSEDQPLKITHDVSQTLQRKLEGLADVERAYVHVDYESEHDIFEEHKPLYEVTQSRTIKERVKAMRFLFKKQDKNA</sequence>
<evidence type="ECO:0000256" key="4">
    <source>
        <dbReference type="ARBA" id="ARBA00022989"/>
    </source>
</evidence>
<proteinExistence type="predicted"/>
<dbReference type="InterPro" id="IPR027470">
    <property type="entry name" value="Cation_efflux_CTD"/>
</dbReference>
<keyword evidence="12" id="KW-1185">Reference proteome</keyword>
<dbReference type="FunFam" id="3.30.70.1350:FF:000001">
    <property type="entry name" value="Metal tolerance protein 11"/>
    <property type="match status" value="1"/>
</dbReference>
<dbReference type="Proteomes" id="UP001056012">
    <property type="component" value="Chromosome 6"/>
</dbReference>
<dbReference type="GO" id="GO:0012505">
    <property type="term" value="C:endomembrane system"/>
    <property type="evidence" value="ECO:0007669"/>
    <property type="project" value="UniProtKB-SubCell"/>
</dbReference>
<dbReference type="Gene3D" id="1.20.1510.10">
    <property type="entry name" value="Cation efflux protein transmembrane domain"/>
    <property type="match status" value="1"/>
</dbReference>
<evidence type="ECO:0000259" key="10">
    <source>
        <dbReference type="Pfam" id="PF16916"/>
    </source>
</evidence>
<dbReference type="EMBL" id="CP089279">
    <property type="protein sequence ID" value="USP80787.1"/>
    <property type="molecule type" value="Genomic_DNA"/>
</dbReference>
<evidence type="ECO:0000256" key="3">
    <source>
        <dbReference type="ARBA" id="ARBA00022692"/>
    </source>
</evidence>
<feature type="transmembrane region" description="Helical" evidence="8">
    <location>
        <begin position="291"/>
        <end position="312"/>
    </location>
</feature>
<feature type="transmembrane region" description="Helical" evidence="8">
    <location>
        <begin position="333"/>
        <end position="352"/>
    </location>
</feature>
<dbReference type="NCBIfam" id="TIGR01297">
    <property type="entry name" value="CDF"/>
    <property type="match status" value="1"/>
</dbReference>
<keyword evidence="2" id="KW-0813">Transport</keyword>
<feature type="transmembrane region" description="Helical" evidence="8">
    <location>
        <begin position="436"/>
        <end position="458"/>
    </location>
</feature>
<protein>
    <recommendedName>
        <fullName evidence="13">Cation efflux protein cytoplasmic domain-containing protein</fullName>
    </recommendedName>
</protein>
<dbReference type="OrthoDB" id="78296at2759"/>
<feature type="compositionally biased region" description="Polar residues" evidence="7">
    <location>
        <begin position="141"/>
        <end position="167"/>
    </location>
</feature>
<gene>
    <name evidence="11" type="ORF">yc1106_08061</name>
</gene>
<dbReference type="InterPro" id="IPR058533">
    <property type="entry name" value="Cation_efflux_TM"/>
</dbReference>
<evidence type="ECO:0000256" key="7">
    <source>
        <dbReference type="SAM" id="MobiDB-lite"/>
    </source>
</evidence>
<keyword evidence="5" id="KW-0406">Ion transport</keyword>
<dbReference type="GO" id="GO:0008324">
    <property type="term" value="F:monoatomic cation transmembrane transporter activity"/>
    <property type="evidence" value="ECO:0007669"/>
    <property type="project" value="InterPro"/>
</dbReference>
<evidence type="ECO:0000259" key="9">
    <source>
        <dbReference type="Pfam" id="PF01545"/>
    </source>
</evidence>
<feature type="region of interest" description="Disordered" evidence="7">
    <location>
        <begin position="123"/>
        <end position="202"/>
    </location>
</feature>
<keyword evidence="6 8" id="KW-0472">Membrane</keyword>
<dbReference type="Pfam" id="PF01545">
    <property type="entry name" value="Cation_efflux"/>
    <property type="match status" value="1"/>
</dbReference>
<evidence type="ECO:0000313" key="11">
    <source>
        <dbReference type="EMBL" id="USP80787.1"/>
    </source>
</evidence>
<evidence type="ECO:0008006" key="13">
    <source>
        <dbReference type="Google" id="ProtNLM"/>
    </source>
</evidence>
<keyword evidence="4 8" id="KW-1133">Transmembrane helix</keyword>
<dbReference type="GO" id="GO:0098771">
    <property type="term" value="P:inorganic ion homeostasis"/>
    <property type="evidence" value="ECO:0007669"/>
    <property type="project" value="UniProtKB-ARBA"/>
</dbReference>
<dbReference type="GO" id="GO:0030003">
    <property type="term" value="P:intracellular monoatomic cation homeostasis"/>
    <property type="evidence" value="ECO:0007669"/>
    <property type="project" value="UniProtKB-ARBA"/>
</dbReference>
<reference evidence="11" key="1">
    <citation type="submission" date="2021-12" db="EMBL/GenBank/DDBJ databases">
        <title>Curvularia clavata genome.</title>
        <authorList>
            <person name="Cao Y."/>
        </authorList>
    </citation>
    <scope>NUCLEOTIDE SEQUENCE</scope>
    <source>
        <strain evidence="11">Yc1106</strain>
    </source>
</reference>
<dbReference type="GO" id="GO:0016020">
    <property type="term" value="C:membrane"/>
    <property type="evidence" value="ECO:0007669"/>
    <property type="project" value="InterPro"/>
</dbReference>
<comment type="subcellular location">
    <subcellularLocation>
        <location evidence="1">Endomembrane system</location>
        <topology evidence="1">Multi-pass membrane protein</topology>
    </subcellularLocation>
</comment>
<evidence type="ECO:0000256" key="5">
    <source>
        <dbReference type="ARBA" id="ARBA00023065"/>
    </source>
</evidence>
<feature type="transmembrane region" description="Helical" evidence="8">
    <location>
        <begin position="264"/>
        <end position="285"/>
    </location>
</feature>
<evidence type="ECO:0000256" key="2">
    <source>
        <dbReference type="ARBA" id="ARBA00022448"/>
    </source>
</evidence>
<dbReference type="PANTHER" id="PTHR43840:SF13">
    <property type="entry name" value="CATION EFFLUX PROTEIN CYTOPLASMIC DOMAIN-CONTAINING PROTEIN"/>
    <property type="match status" value="1"/>
</dbReference>
<dbReference type="InterPro" id="IPR002524">
    <property type="entry name" value="Cation_efflux"/>
</dbReference>
<evidence type="ECO:0000256" key="1">
    <source>
        <dbReference type="ARBA" id="ARBA00004127"/>
    </source>
</evidence>
<dbReference type="InterPro" id="IPR036837">
    <property type="entry name" value="Cation_efflux_CTD_sf"/>
</dbReference>
<dbReference type="PANTHER" id="PTHR43840">
    <property type="entry name" value="MITOCHONDRIAL METAL TRANSPORTER 1-RELATED"/>
    <property type="match status" value="1"/>
</dbReference>
<dbReference type="InterPro" id="IPR050291">
    <property type="entry name" value="CDF_Transporter"/>
</dbReference>
<evidence type="ECO:0000313" key="12">
    <source>
        <dbReference type="Proteomes" id="UP001056012"/>
    </source>
</evidence>
<organism evidence="11 12">
    <name type="scientific">Curvularia clavata</name>
    <dbReference type="NCBI Taxonomy" id="95742"/>
    <lineage>
        <taxon>Eukaryota</taxon>
        <taxon>Fungi</taxon>
        <taxon>Dikarya</taxon>
        <taxon>Ascomycota</taxon>
        <taxon>Pezizomycotina</taxon>
        <taxon>Dothideomycetes</taxon>
        <taxon>Pleosporomycetidae</taxon>
        <taxon>Pleosporales</taxon>
        <taxon>Pleosporineae</taxon>
        <taxon>Pleosporaceae</taxon>
        <taxon>Curvularia</taxon>
    </lineage>
</organism>
<dbReference type="SUPFAM" id="SSF160240">
    <property type="entry name" value="Cation efflux protein cytoplasmic domain-like"/>
    <property type="match status" value="1"/>
</dbReference>
<accession>A0A9Q8ZCN9</accession>
<dbReference type="SUPFAM" id="SSF161111">
    <property type="entry name" value="Cation efflux protein transmembrane domain-like"/>
    <property type="match status" value="1"/>
</dbReference>
<feature type="domain" description="Cation efflux protein cytoplasmic" evidence="10">
    <location>
        <begin position="474"/>
        <end position="538"/>
    </location>
</feature>
<dbReference type="AlphaFoldDB" id="A0A9Q8ZCN9"/>
<feature type="domain" description="Cation efflux protein transmembrane" evidence="9">
    <location>
        <begin position="268"/>
        <end position="452"/>
    </location>
</feature>
<name>A0A9Q8ZCN9_CURCL</name>
<dbReference type="FunFam" id="1.20.1510.10:FF:000005">
    <property type="entry name" value="Putative Cation diffusion facilitator 1"/>
    <property type="match status" value="1"/>
</dbReference>